<dbReference type="OrthoDB" id="3260096at2759"/>
<evidence type="ECO:0000256" key="4">
    <source>
        <dbReference type="SAM" id="MobiDB-lite"/>
    </source>
</evidence>
<evidence type="ECO:0000256" key="3">
    <source>
        <dbReference type="ARBA" id="ARBA00022801"/>
    </source>
</evidence>
<evidence type="ECO:0000313" key="7">
    <source>
        <dbReference type="Proteomes" id="UP000006514"/>
    </source>
</evidence>
<dbReference type="PROSITE" id="PS50600">
    <property type="entry name" value="ULP_PROTEASE"/>
    <property type="match status" value="1"/>
</dbReference>
<dbReference type="GO" id="GO:0006508">
    <property type="term" value="P:proteolysis"/>
    <property type="evidence" value="ECO:0007669"/>
    <property type="project" value="UniProtKB-KW"/>
</dbReference>
<evidence type="ECO:0000256" key="2">
    <source>
        <dbReference type="ARBA" id="ARBA00022670"/>
    </source>
</evidence>
<dbReference type="SUPFAM" id="SSF54001">
    <property type="entry name" value="Cysteine proteinases"/>
    <property type="match status" value="1"/>
</dbReference>
<dbReference type="GO" id="GO:0008234">
    <property type="term" value="F:cysteine-type peptidase activity"/>
    <property type="evidence" value="ECO:0007669"/>
    <property type="project" value="InterPro"/>
</dbReference>
<feature type="domain" description="Ubiquitin-like protease family profile" evidence="5">
    <location>
        <begin position="35"/>
        <end position="240"/>
    </location>
</feature>
<dbReference type="EMBL" id="JH688214">
    <property type="protein sequence ID" value="EJD33465.1"/>
    <property type="molecule type" value="Genomic_DNA"/>
</dbReference>
<dbReference type="AlphaFoldDB" id="J0WMB1"/>
<keyword evidence="7" id="KW-1185">Reference proteome</keyword>
<sequence length="322" mass="36277">MDLDAPDSAATPSTPPSAFPGLNHAARLWLDKIAISATATSTATLARRCLTALTTLPSDVRMECFNRNVHLSTTLCLEFLGCSWMRDEHVNAGFDLVAQQLGPTSRVSFMLCWHLDILHGFRYGHDGTRDPFRTYNPSRPRYGDRAICLGYVDRVFVPAHVNGNHWTLFIVDIRQVSISYFDPMHPDALPPADKLSDLRWWLTGLLPGRLWPTVPTPVVAQVQSDGSSCGVVLLSSVASLLLGYPQWTQDTWREHRMEWFLRLTEFWHEDNLLSIEASDSVDENPTPVEEPDMAVLNDSNDPLEFDADKLDIPEETSQFLRL</sequence>
<dbReference type="GO" id="GO:0019783">
    <property type="term" value="F:ubiquitin-like protein peptidase activity"/>
    <property type="evidence" value="ECO:0007669"/>
    <property type="project" value="UniProtKB-ARBA"/>
</dbReference>
<reference evidence="7" key="1">
    <citation type="journal article" date="2012" name="Science">
        <title>The Paleozoic origin of enzymatic lignin decomposition reconstructed from 31 fungal genomes.</title>
        <authorList>
            <person name="Floudas D."/>
            <person name="Binder M."/>
            <person name="Riley R."/>
            <person name="Barry K."/>
            <person name="Blanchette R.A."/>
            <person name="Henrissat B."/>
            <person name="Martinez A.T."/>
            <person name="Otillar R."/>
            <person name="Spatafora J.W."/>
            <person name="Yadav J.S."/>
            <person name="Aerts A."/>
            <person name="Benoit I."/>
            <person name="Boyd A."/>
            <person name="Carlson A."/>
            <person name="Copeland A."/>
            <person name="Coutinho P.M."/>
            <person name="de Vries R.P."/>
            <person name="Ferreira P."/>
            <person name="Findley K."/>
            <person name="Foster B."/>
            <person name="Gaskell J."/>
            <person name="Glotzer D."/>
            <person name="Gorecki P."/>
            <person name="Heitman J."/>
            <person name="Hesse C."/>
            <person name="Hori C."/>
            <person name="Igarashi K."/>
            <person name="Jurgens J.A."/>
            <person name="Kallen N."/>
            <person name="Kersten P."/>
            <person name="Kohler A."/>
            <person name="Kuees U."/>
            <person name="Kumar T.K.A."/>
            <person name="Kuo A."/>
            <person name="LaButti K."/>
            <person name="Larrondo L.F."/>
            <person name="Lindquist E."/>
            <person name="Ling A."/>
            <person name="Lombard V."/>
            <person name="Lucas S."/>
            <person name="Lundell T."/>
            <person name="Martin R."/>
            <person name="McLaughlin D.J."/>
            <person name="Morgenstern I."/>
            <person name="Morin E."/>
            <person name="Murat C."/>
            <person name="Nagy L.G."/>
            <person name="Nolan M."/>
            <person name="Ohm R.A."/>
            <person name="Patyshakuliyeva A."/>
            <person name="Rokas A."/>
            <person name="Ruiz-Duenas F.J."/>
            <person name="Sabat G."/>
            <person name="Salamov A."/>
            <person name="Samejima M."/>
            <person name="Schmutz J."/>
            <person name="Slot J.C."/>
            <person name="St John F."/>
            <person name="Stenlid J."/>
            <person name="Sun H."/>
            <person name="Sun S."/>
            <person name="Syed K."/>
            <person name="Tsang A."/>
            <person name="Wiebenga A."/>
            <person name="Young D."/>
            <person name="Pisabarro A."/>
            <person name="Eastwood D.C."/>
            <person name="Martin F."/>
            <person name="Cullen D."/>
            <person name="Grigoriev I.V."/>
            <person name="Hibbett D.S."/>
        </authorList>
    </citation>
    <scope>NUCLEOTIDE SEQUENCE [LARGE SCALE GENOMIC DNA]</scope>
    <source>
        <strain evidence="7">TFB10046</strain>
    </source>
</reference>
<dbReference type="InParanoid" id="J0WMB1"/>
<accession>J0WMB1</accession>
<dbReference type="Pfam" id="PF02902">
    <property type="entry name" value="Peptidase_C48"/>
    <property type="match status" value="1"/>
</dbReference>
<feature type="region of interest" description="Disordered" evidence="4">
    <location>
        <begin position="278"/>
        <end position="308"/>
    </location>
</feature>
<gene>
    <name evidence="6" type="ORF">AURDEDRAFT_177449</name>
</gene>
<keyword evidence="2" id="KW-0645">Protease</keyword>
<dbReference type="KEGG" id="adl:AURDEDRAFT_177449"/>
<comment type="similarity">
    <text evidence="1">Belongs to the peptidase C48 family.</text>
</comment>
<keyword evidence="3" id="KW-0378">Hydrolase</keyword>
<dbReference type="Gene3D" id="3.40.395.10">
    <property type="entry name" value="Adenoviral Proteinase, Chain A"/>
    <property type="match status" value="1"/>
</dbReference>
<evidence type="ECO:0000256" key="1">
    <source>
        <dbReference type="ARBA" id="ARBA00005234"/>
    </source>
</evidence>
<dbReference type="Proteomes" id="UP000006514">
    <property type="component" value="Unassembled WGS sequence"/>
</dbReference>
<name>J0WMB1_AURST</name>
<evidence type="ECO:0000313" key="6">
    <source>
        <dbReference type="EMBL" id="EJD33465.1"/>
    </source>
</evidence>
<proteinExistence type="inferred from homology"/>
<dbReference type="InterPro" id="IPR003653">
    <property type="entry name" value="Peptidase_C48_C"/>
</dbReference>
<dbReference type="InterPro" id="IPR038765">
    <property type="entry name" value="Papain-like_cys_pep_sf"/>
</dbReference>
<protein>
    <recommendedName>
        <fullName evidence="5">Ubiquitin-like protease family profile domain-containing protein</fullName>
    </recommendedName>
</protein>
<organism evidence="6 7">
    <name type="scientific">Auricularia subglabra (strain TFB-10046 / SS5)</name>
    <name type="common">White-rot fungus</name>
    <name type="synonym">Auricularia delicata (strain TFB10046)</name>
    <dbReference type="NCBI Taxonomy" id="717982"/>
    <lineage>
        <taxon>Eukaryota</taxon>
        <taxon>Fungi</taxon>
        <taxon>Dikarya</taxon>
        <taxon>Basidiomycota</taxon>
        <taxon>Agaricomycotina</taxon>
        <taxon>Agaricomycetes</taxon>
        <taxon>Auriculariales</taxon>
        <taxon>Auriculariaceae</taxon>
        <taxon>Auricularia</taxon>
    </lineage>
</organism>
<evidence type="ECO:0000259" key="5">
    <source>
        <dbReference type="PROSITE" id="PS50600"/>
    </source>
</evidence>